<evidence type="ECO:0000256" key="1">
    <source>
        <dbReference type="SAM" id="MobiDB-lite"/>
    </source>
</evidence>
<name>A0A0C2ZEU7_9AGAM</name>
<dbReference type="OrthoDB" id="3243781at2759"/>
<proteinExistence type="predicted"/>
<organism evidence="2 3">
    <name type="scientific">Scleroderma citrinum Foug A</name>
    <dbReference type="NCBI Taxonomy" id="1036808"/>
    <lineage>
        <taxon>Eukaryota</taxon>
        <taxon>Fungi</taxon>
        <taxon>Dikarya</taxon>
        <taxon>Basidiomycota</taxon>
        <taxon>Agaricomycotina</taxon>
        <taxon>Agaricomycetes</taxon>
        <taxon>Agaricomycetidae</taxon>
        <taxon>Boletales</taxon>
        <taxon>Sclerodermatineae</taxon>
        <taxon>Sclerodermataceae</taxon>
        <taxon>Scleroderma</taxon>
    </lineage>
</organism>
<sequence length="307" mass="34304">MDYSDSDFITSLLPDSVGRPNKPNRHPRPIDVFYDIVRKLPNGAIVIELEYFGWNKGPKKLHHFLCATIKLPGGSILKAVIQRSPIDDTLPRKLVGSKQCVAVDEFIVFDRDHPNFNHQPISRCIQKWDARNSPSLLQIATAAKTVSEAARYQLYRTQCIWYALTVFDLVAREFYERGCPVIFIRLTERTLSKLLKRNNFTQLSAVLGENLQKCHHPSSTSTYPSAVGPPMRTPHHSAHPSTAFPVEGPVPSVLPTDTATELGSIISVPSTYESSGMDTTTTPSSSRALQILRKPLRKLRLSSNDGK</sequence>
<evidence type="ECO:0000313" key="3">
    <source>
        <dbReference type="Proteomes" id="UP000053989"/>
    </source>
</evidence>
<dbReference type="HOGENOM" id="CLU_906611_0_0_1"/>
<gene>
    <name evidence="2" type="ORF">SCLCIDRAFT_1224533</name>
</gene>
<feature type="region of interest" description="Disordered" evidence="1">
    <location>
        <begin position="216"/>
        <end position="250"/>
    </location>
</feature>
<dbReference type="InParanoid" id="A0A0C2ZEU7"/>
<reference evidence="3" key="2">
    <citation type="submission" date="2015-01" db="EMBL/GenBank/DDBJ databases">
        <title>Evolutionary Origins and Diversification of the Mycorrhizal Mutualists.</title>
        <authorList>
            <consortium name="DOE Joint Genome Institute"/>
            <consortium name="Mycorrhizal Genomics Consortium"/>
            <person name="Kohler A."/>
            <person name="Kuo A."/>
            <person name="Nagy L.G."/>
            <person name="Floudas D."/>
            <person name="Copeland A."/>
            <person name="Barry K.W."/>
            <person name="Cichocki N."/>
            <person name="Veneault-Fourrey C."/>
            <person name="LaButti K."/>
            <person name="Lindquist E.A."/>
            <person name="Lipzen A."/>
            <person name="Lundell T."/>
            <person name="Morin E."/>
            <person name="Murat C."/>
            <person name="Riley R."/>
            <person name="Ohm R."/>
            <person name="Sun H."/>
            <person name="Tunlid A."/>
            <person name="Henrissat B."/>
            <person name="Grigoriev I.V."/>
            <person name="Hibbett D.S."/>
            <person name="Martin F."/>
        </authorList>
    </citation>
    <scope>NUCLEOTIDE SEQUENCE [LARGE SCALE GENOMIC DNA]</scope>
    <source>
        <strain evidence="3">Foug A</strain>
    </source>
</reference>
<accession>A0A0C2ZEU7</accession>
<dbReference type="AlphaFoldDB" id="A0A0C2ZEU7"/>
<protein>
    <submittedName>
        <fullName evidence="2">Uncharacterized protein</fullName>
    </submittedName>
</protein>
<keyword evidence="3" id="KW-1185">Reference proteome</keyword>
<evidence type="ECO:0000313" key="2">
    <source>
        <dbReference type="EMBL" id="KIM51452.1"/>
    </source>
</evidence>
<dbReference type="EMBL" id="KN822257">
    <property type="protein sequence ID" value="KIM51452.1"/>
    <property type="molecule type" value="Genomic_DNA"/>
</dbReference>
<dbReference type="Proteomes" id="UP000053989">
    <property type="component" value="Unassembled WGS sequence"/>
</dbReference>
<reference evidence="2 3" key="1">
    <citation type="submission" date="2014-04" db="EMBL/GenBank/DDBJ databases">
        <authorList>
            <consortium name="DOE Joint Genome Institute"/>
            <person name="Kuo A."/>
            <person name="Kohler A."/>
            <person name="Nagy L.G."/>
            <person name="Floudas D."/>
            <person name="Copeland A."/>
            <person name="Barry K.W."/>
            <person name="Cichocki N."/>
            <person name="Veneault-Fourrey C."/>
            <person name="LaButti K."/>
            <person name="Lindquist E.A."/>
            <person name="Lipzen A."/>
            <person name="Lundell T."/>
            <person name="Morin E."/>
            <person name="Murat C."/>
            <person name="Sun H."/>
            <person name="Tunlid A."/>
            <person name="Henrissat B."/>
            <person name="Grigoriev I.V."/>
            <person name="Hibbett D.S."/>
            <person name="Martin F."/>
            <person name="Nordberg H.P."/>
            <person name="Cantor M.N."/>
            <person name="Hua S.X."/>
        </authorList>
    </citation>
    <scope>NUCLEOTIDE SEQUENCE [LARGE SCALE GENOMIC DNA]</scope>
    <source>
        <strain evidence="2 3">Foug A</strain>
    </source>
</reference>